<dbReference type="InterPro" id="IPR000827">
    <property type="entry name" value="Chemokine_CC_CS"/>
</dbReference>
<keyword evidence="7" id="KW-1015">Disulfide bond</keyword>
<sequence>MQVTAALMCMLITAAAFSSPVWAHPAVVPAPCCFVMSAKKIPTQRLGGYRKISNSKCPLQAVIFKTKLGKEICTDPKQKWVQDSMKHLDQKSKIPKP</sequence>
<evidence type="ECO:0000256" key="4">
    <source>
        <dbReference type="ARBA" id="ARBA00022514"/>
    </source>
</evidence>
<evidence type="ECO:0000256" key="9">
    <source>
        <dbReference type="RuleBase" id="RU361150"/>
    </source>
</evidence>
<dbReference type="GeneID" id="101603525"/>
<dbReference type="GO" id="GO:0001938">
    <property type="term" value="P:positive regulation of endothelial cell proliferation"/>
    <property type="evidence" value="ECO:0007669"/>
    <property type="project" value="Ensembl"/>
</dbReference>
<name>A0A8C5P089_JACJA</name>
<dbReference type="GO" id="GO:0007611">
    <property type="term" value="P:learning or memory"/>
    <property type="evidence" value="ECO:0007669"/>
    <property type="project" value="Ensembl"/>
</dbReference>
<dbReference type="PANTHER" id="PTHR12015">
    <property type="entry name" value="SMALL INDUCIBLE CYTOKINE A"/>
    <property type="match status" value="1"/>
</dbReference>
<evidence type="ECO:0000256" key="6">
    <source>
        <dbReference type="ARBA" id="ARBA00022729"/>
    </source>
</evidence>
<dbReference type="GO" id="GO:0006954">
    <property type="term" value="P:inflammatory response"/>
    <property type="evidence" value="ECO:0007669"/>
    <property type="project" value="UniProtKB-KW"/>
</dbReference>
<dbReference type="Gene3D" id="2.40.50.40">
    <property type="match status" value="1"/>
</dbReference>
<dbReference type="GO" id="GO:0031728">
    <property type="term" value="F:CCR3 chemokine receptor binding"/>
    <property type="evidence" value="ECO:0007669"/>
    <property type="project" value="Ensembl"/>
</dbReference>
<proteinExistence type="inferred from homology"/>
<dbReference type="PROSITE" id="PS00472">
    <property type="entry name" value="SMALL_CYTOKINES_CC"/>
    <property type="match status" value="1"/>
</dbReference>
<dbReference type="InterPro" id="IPR039809">
    <property type="entry name" value="Chemokine_b/g/d"/>
</dbReference>
<dbReference type="Ensembl" id="ENSJJAT00000019904.1">
    <property type="protein sequence ID" value="ENSJJAP00000013414.1"/>
    <property type="gene ID" value="ENSJJAG00000016181.1"/>
</dbReference>
<dbReference type="GO" id="GO:0048245">
    <property type="term" value="P:eosinophil chemotaxis"/>
    <property type="evidence" value="ECO:0007669"/>
    <property type="project" value="Ensembl"/>
</dbReference>
<dbReference type="SMART" id="SM00199">
    <property type="entry name" value="SCY"/>
    <property type="match status" value="1"/>
</dbReference>
<dbReference type="FunFam" id="2.40.50.40:FF:000002">
    <property type="entry name" value="C-C motif chemokine"/>
    <property type="match status" value="1"/>
</dbReference>
<dbReference type="GO" id="GO:0008009">
    <property type="term" value="F:chemokine activity"/>
    <property type="evidence" value="ECO:0007669"/>
    <property type="project" value="Ensembl"/>
</dbReference>
<feature type="domain" description="Chemokine interleukin-8-like" evidence="10">
    <location>
        <begin position="29"/>
        <end position="88"/>
    </location>
</feature>
<dbReference type="OMA" id="SKCPQTA"/>
<feature type="chain" id="PRO_5034903561" description="C-C motif chemokine" evidence="9">
    <location>
        <begin position="24"/>
        <end position="97"/>
    </location>
</feature>
<keyword evidence="4 9" id="KW-0202">Cytokine</keyword>
<evidence type="ECO:0000313" key="12">
    <source>
        <dbReference type="Proteomes" id="UP000694385"/>
    </source>
</evidence>
<dbReference type="GO" id="GO:0070098">
    <property type="term" value="P:chemokine-mediated signaling pathway"/>
    <property type="evidence" value="ECO:0007669"/>
    <property type="project" value="Ensembl"/>
</dbReference>
<gene>
    <name evidence="11" type="primary">LOC101603525</name>
</gene>
<keyword evidence="8" id="KW-0395">Inflammatory response</keyword>
<dbReference type="AlphaFoldDB" id="A0A8C5P089"/>
<dbReference type="SUPFAM" id="SSF54117">
    <property type="entry name" value="Interleukin 8-like chemokines"/>
    <property type="match status" value="1"/>
</dbReference>
<comment type="similarity">
    <text evidence="2 9">Belongs to the intercrine beta (chemokine CC) family.</text>
</comment>
<evidence type="ECO:0000256" key="8">
    <source>
        <dbReference type="ARBA" id="ARBA00023198"/>
    </source>
</evidence>
<organism evidence="11 12">
    <name type="scientific">Jaculus jaculus</name>
    <name type="common">Lesser Egyptian jerboa</name>
    <dbReference type="NCBI Taxonomy" id="51337"/>
    <lineage>
        <taxon>Eukaryota</taxon>
        <taxon>Metazoa</taxon>
        <taxon>Chordata</taxon>
        <taxon>Craniata</taxon>
        <taxon>Vertebrata</taxon>
        <taxon>Euteleostomi</taxon>
        <taxon>Mammalia</taxon>
        <taxon>Eutheria</taxon>
        <taxon>Euarchontoglires</taxon>
        <taxon>Glires</taxon>
        <taxon>Rodentia</taxon>
        <taxon>Myomorpha</taxon>
        <taxon>Dipodoidea</taxon>
        <taxon>Dipodidae</taxon>
        <taxon>Dipodinae</taxon>
        <taxon>Jaculus</taxon>
    </lineage>
</organism>
<keyword evidence="3 9" id="KW-0145">Chemotaxis</keyword>
<dbReference type="GO" id="GO:0005615">
    <property type="term" value="C:extracellular space"/>
    <property type="evidence" value="ECO:0007669"/>
    <property type="project" value="UniProtKB-KW"/>
</dbReference>
<reference evidence="11" key="2">
    <citation type="submission" date="2025-09" db="UniProtKB">
        <authorList>
            <consortium name="Ensembl"/>
        </authorList>
    </citation>
    <scope>IDENTIFICATION</scope>
</reference>
<evidence type="ECO:0000256" key="1">
    <source>
        <dbReference type="ARBA" id="ARBA00004613"/>
    </source>
</evidence>
<keyword evidence="12" id="KW-1185">Reference proteome</keyword>
<dbReference type="GO" id="GO:0030838">
    <property type="term" value="P:positive regulation of actin filament polymerization"/>
    <property type="evidence" value="ECO:0007669"/>
    <property type="project" value="Ensembl"/>
</dbReference>
<dbReference type="GO" id="GO:0050768">
    <property type="term" value="P:negative regulation of neurogenesis"/>
    <property type="evidence" value="ECO:0007669"/>
    <property type="project" value="Ensembl"/>
</dbReference>
<dbReference type="GO" id="GO:0061844">
    <property type="term" value="P:antimicrobial humoral immune response mediated by antimicrobial peptide"/>
    <property type="evidence" value="ECO:0007669"/>
    <property type="project" value="TreeGrafter"/>
</dbReference>
<reference evidence="11" key="1">
    <citation type="submission" date="2025-08" db="UniProtKB">
        <authorList>
            <consortium name="Ensembl"/>
        </authorList>
    </citation>
    <scope>IDENTIFICATION</scope>
</reference>
<dbReference type="GO" id="GO:0007010">
    <property type="term" value="P:cytoskeleton organization"/>
    <property type="evidence" value="ECO:0007669"/>
    <property type="project" value="Ensembl"/>
</dbReference>
<evidence type="ECO:0000256" key="5">
    <source>
        <dbReference type="ARBA" id="ARBA00022525"/>
    </source>
</evidence>
<dbReference type="GO" id="GO:0046983">
    <property type="term" value="F:protein dimerization activity"/>
    <property type="evidence" value="ECO:0007669"/>
    <property type="project" value="Ensembl"/>
</dbReference>
<comment type="subcellular location">
    <subcellularLocation>
        <location evidence="1 9">Secreted</location>
    </subcellularLocation>
</comment>
<evidence type="ECO:0000256" key="2">
    <source>
        <dbReference type="ARBA" id="ARBA00010868"/>
    </source>
</evidence>
<accession>A0A8C5P089</accession>
<evidence type="ECO:0000256" key="7">
    <source>
        <dbReference type="ARBA" id="ARBA00023157"/>
    </source>
</evidence>
<dbReference type="GO" id="GO:0060763">
    <property type="term" value="P:mammary duct terminal end bud growth"/>
    <property type="evidence" value="ECO:0007669"/>
    <property type="project" value="Ensembl"/>
</dbReference>
<dbReference type="PANTHER" id="PTHR12015:SF147">
    <property type="entry name" value="C-C MOTIF CHEMOKINE 13"/>
    <property type="match status" value="1"/>
</dbReference>
<dbReference type="GO" id="GO:0060444">
    <property type="term" value="P:branching involved in mammary gland duct morphogenesis"/>
    <property type="evidence" value="ECO:0007669"/>
    <property type="project" value="Ensembl"/>
</dbReference>
<dbReference type="GO" id="GO:0045766">
    <property type="term" value="P:positive regulation of angiogenesis"/>
    <property type="evidence" value="ECO:0007669"/>
    <property type="project" value="Ensembl"/>
</dbReference>
<dbReference type="GO" id="GO:0030335">
    <property type="term" value="P:positive regulation of cell migration"/>
    <property type="evidence" value="ECO:0007669"/>
    <property type="project" value="Ensembl"/>
</dbReference>
<dbReference type="InterPro" id="IPR036048">
    <property type="entry name" value="Interleukin_8-like_sf"/>
</dbReference>
<dbReference type="GeneTree" id="ENSGT01130000278316"/>
<dbReference type="Proteomes" id="UP000694385">
    <property type="component" value="Unassembled WGS sequence"/>
</dbReference>
<evidence type="ECO:0000313" key="11">
    <source>
        <dbReference type="Ensembl" id="ENSJJAP00000013414.1"/>
    </source>
</evidence>
<dbReference type="InterPro" id="IPR001811">
    <property type="entry name" value="Chemokine_IL8-like_dom"/>
</dbReference>
<keyword evidence="6 9" id="KW-0732">Signal</keyword>
<dbReference type="GO" id="GO:0008360">
    <property type="term" value="P:regulation of cell shape"/>
    <property type="evidence" value="ECO:0007669"/>
    <property type="project" value="Ensembl"/>
</dbReference>
<evidence type="ECO:0000259" key="10">
    <source>
        <dbReference type="SMART" id="SM00199"/>
    </source>
</evidence>
<protein>
    <recommendedName>
        <fullName evidence="9">C-C motif chemokine</fullName>
    </recommendedName>
</protein>
<evidence type="ECO:0000256" key="3">
    <source>
        <dbReference type="ARBA" id="ARBA00022500"/>
    </source>
</evidence>
<dbReference type="Pfam" id="PF00048">
    <property type="entry name" value="IL8"/>
    <property type="match status" value="1"/>
</dbReference>
<dbReference type="CDD" id="cd00272">
    <property type="entry name" value="Chemokine_CC"/>
    <property type="match status" value="1"/>
</dbReference>
<keyword evidence="5 9" id="KW-0964">Secreted</keyword>
<feature type="signal peptide" evidence="9">
    <location>
        <begin position="1"/>
        <end position="23"/>
    </location>
</feature>
<dbReference type="OrthoDB" id="8934837at2759"/>